<feature type="compositionally biased region" description="Basic and acidic residues" evidence="1">
    <location>
        <begin position="52"/>
        <end position="62"/>
    </location>
</feature>
<keyword evidence="3" id="KW-1185">Reference proteome</keyword>
<dbReference type="Proteomes" id="UP000277811">
    <property type="component" value="Unassembled WGS sequence"/>
</dbReference>
<proteinExistence type="predicted"/>
<dbReference type="EMBL" id="UPPP01000091">
    <property type="protein sequence ID" value="VBB08478.1"/>
    <property type="molecule type" value="Genomic_DNA"/>
</dbReference>
<accession>A0A498RH66</accession>
<dbReference type="RefSeq" id="WP_122629348.1">
    <property type="nucleotide sequence ID" value="NZ_UPPP01000091.1"/>
</dbReference>
<name>A0A498RH66_9FIRM</name>
<sequence length="99" mass="10895">MARNSGGFTRLNVGAEVEEEESAVDTEKAEKAFLKGADMRKSANLHSKAGRKPKDVKADKPKRVYLTADQSKKVDAYCESIGLDFSPLVRQLLLKEGII</sequence>
<evidence type="ECO:0000313" key="2">
    <source>
        <dbReference type="EMBL" id="VBB08478.1"/>
    </source>
</evidence>
<organism evidence="2 3">
    <name type="scientific">Lucifera butyrica</name>
    <dbReference type="NCBI Taxonomy" id="1351585"/>
    <lineage>
        <taxon>Bacteria</taxon>
        <taxon>Bacillati</taxon>
        <taxon>Bacillota</taxon>
        <taxon>Negativicutes</taxon>
        <taxon>Veillonellales</taxon>
        <taxon>Veillonellaceae</taxon>
        <taxon>Lucifera</taxon>
    </lineage>
</organism>
<protein>
    <submittedName>
        <fullName evidence="2">Uncharacterized protein</fullName>
    </submittedName>
</protein>
<feature type="region of interest" description="Disordered" evidence="1">
    <location>
        <begin position="40"/>
        <end position="63"/>
    </location>
</feature>
<evidence type="ECO:0000256" key="1">
    <source>
        <dbReference type="SAM" id="MobiDB-lite"/>
    </source>
</evidence>
<evidence type="ECO:0000313" key="3">
    <source>
        <dbReference type="Proteomes" id="UP000277811"/>
    </source>
</evidence>
<gene>
    <name evidence="2" type="ORF">LUCI_3750</name>
</gene>
<reference evidence="2 3" key="1">
    <citation type="submission" date="2018-06" db="EMBL/GenBank/DDBJ databases">
        <authorList>
            <person name="Strepis N."/>
        </authorList>
    </citation>
    <scope>NUCLEOTIDE SEQUENCE [LARGE SCALE GENOMIC DNA]</scope>
    <source>
        <strain evidence="2">LUCI</strain>
    </source>
</reference>
<dbReference type="AlphaFoldDB" id="A0A498RH66"/>